<protein>
    <submittedName>
        <fullName evidence="2">Kinase-like protein</fullName>
    </submittedName>
</protein>
<feature type="non-terminal residue" evidence="2">
    <location>
        <position position="1"/>
    </location>
</feature>
<organism evidence="2 3">
    <name type="scientific">Gymnopus androsaceus JB14</name>
    <dbReference type="NCBI Taxonomy" id="1447944"/>
    <lineage>
        <taxon>Eukaryota</taxon>
        <taxon>Fungi</taxon>
        <taxon>Dikarya</taxon>
        <taxon>Basidiomycota</taxon>
        <taxon>Agaricomycotina</taxon>
        <taxon>Agaricomycetes</taxon>
        <taxon>Agaricomycetidae</taxon>
        <taxon>Agaricales</taxon>
        <taxon>Marasmiineae</taxon>
        <taxon>Omphalotaceae</taxon>
        <taxon>Gymnopus</taxon>
    </lineage>
</organism>
<dbReference type="AlphaFoldDB" id="A0A6A4GLH6"/>
<gene>
    <name evidence="2" type="ORF">BT96DRAFT_795626</name>
</gene>
<dbReference type="Gene3D" id="1.10.510.10">
    <property type="entry name" value="Transferase(Phosphotransferase) domain 1"/>
    <property type="match status" value="1"/>
</dbReference>
<dbReference type="InterPro" id="IPR000719">
    <property type="entry name" value="Prot_kinase_dom"/>
</dbReference>
<dbReference type="InterPro" id="IPR051681">
    <property type="entry name" value="Ser/Thr_Kinases-Pseudokinases"/>
</dbReference>
<evidence type="ECO:0000313" key="3">
    <source>
        <dbReference type="Proteomes" id="UP000799118"/>
    </source>
</evidence>
<evidence type="ECO:0000313" key="2">
    <source>
        <dbReference type="EMBL" id="KAE9386306.1"/>
    </source>
</evidence>
<reference evidence="2" key="1">
    <citation type="journal article" date="2019" name="Environ. Microbiol.">
        <title>Fungal ecological strategies reflected in gene transcription - a case study of two litter decomposers.</title>
        <authorList>
            <person name="Barbi F."/>
            <person name="Kohler A."/>
            <person name="Barry K."/>
            <person name="Baskaran P."/>
            <person name="Daum C."/>
            <person name="Fauchery L."/>
            <person name="Ihrmark K."/>
            <person name="Kuo A."/>
            <person name="LaButti K."/>
            <person name="Lipzen A."/>
            <person name="Morin E."/>
            <person name="Grigoriev I.V."/>
            <person name="Henrissat B."/>
            <person name="Lindahl B."/>
            <person name="Martin F."/>
        </authorList>
    </citation>
    <scope>NUCLEOTIDE SEQUENCE</scope>
    <source>
        <strain evidence="2">JB14</strain>
    </source>
</reference>
<dbReference type="OrthoDB" id="346907at2759"/>
<dbReference type="PROSITE" id="PS50011">
    <property type="entry name" value="PROTEIN_KINASE_DOM"/>
    <property type="match status" value="1"/>
</dbReference>
<dbReference type="PROSITE" id="PS00109">
    <property type="entry name" value="PROTEIN_KINASE_TYR"/>
    <property type="match status" value="1"/>
</dbReference>
<keyword evidence="3" id="KW-1185">Reference proteome</keyword>
<dbReference type="PANTHER" id="PTHR44329">
    <property type="entry name" value="SERINE/THREONINE-PROTEIN KINASE TNNI3K-RELATED"/>
    <property type="match status" value="1"/>
</dbReference>
<dbReference type="GO" id="GO:0004674">
    <property type="term" value="F:protein serine/threonine kinase activity"/>
    <property type="evidence" value="ECO:0007669"/>
    <property type="project" value="TreeGrafter"/>
</dbReference>
<feature type="domain" description="Protein kinase" evidence="1">
    <location>
        <begin position="1"/>
        <end position="195"/>
    </location>
</feature>
<keyword evidence="2" id="KW-0418">Kinase</keyword>
<accession>A0A6A4GLH6</accession>
<keyword evidence="2" id="KW-0808">Transferase</keyword>
<sequence>AFCNEALIWRQLKHPNILPLLGVNAELFSPLFCLISPWMENKDIISYLKKSPAHSRYTVLSEVAAGLSYLHSRDPPILHGDIRGANILVTDDFHCCLADFGLTLIISDSRTLSNTTTSTIKGSMRWMAPEIINPTSQDARLAKNNLSRDVYAFGCTILEILTLQLPFHDTKADPAVLFSVVSGQRPAQPQNVWYP</sequence>
<dbReference type="Proteomes" id="UP000799118">
    <property type="component" value="Unassembled WGS sequence"/>
</dbReference>
<name>A0A6A4GLH6_9AGAR</name>
<dbReference type="InterPro" id="IPR008266">
    <property type="entry name" value="Tyr_kinase_AS"/>
</dbReference>
<dbReference type="Pfam" id="PF07714">
    <property type="entry name" value="PK_Tyr_Ser-Thr"/>
    <property type="match status" value="1"/>
</dbReference>
<dbReference type="EMBL" id="ML769891">
    <property type="protein sequence ID" value="KAE9386306.1"/>
    <property type="molecule type" value="Genomic_DNA"/>
</dbReference>
<dbReference type="SUPFAM" id="SSF56112">
    <property type="entry name" value="Protein kinase-like (PK-like)"/>
    <property type="match status" value="1"/>
</dbReference>
<proteinExistence type="predicted"/>
<feature type="non-terminal residue" evidence="2">
    <location>
        <position position="195"/>
    </location>
</feature>
<dbReference type="InterPro" id="IPR011009">
    <property type="entry name" value="Kinase-like_dom_sf"/>
</dbReference>
<dbReference type="GO" id="GO:0005524">
    <property type="term" value="F:ATP binding"/>
    <property type="evidence" value="ECO:0007669"/>
    <property type="project" value="InterPro"/>
</dbReference>
<evidence type="ECO:0000259" key="1">
    <source>
        <dbReference type="PROSITE" id="PS50011"/>
    </source>
</evidence>
<dbReference type="PANTHER" id="PTHR44329:SF214">
    <property type="entry name" value="PROTEIN KINASE DOMAIN-CONTAINING PROTEIN"/>
    <property type="match status" value="1"/>
</dbReference>
<dbReference type="InterPro" id="IPR001245">
    <property type="entry name" value="Ser-Thr/Tyr_kinase_cat_dom"/>
</dbReference>